<feature type="transmembrane region" description="Helical" evidence="5">
    <location>
        <begin position="37"/>
        <end position="57"/>
    </location>
</feature>
<dbReference type="Pfam" id="PF04893">
    <property type="entry name" value="Yip1"/>
    <property type="match status" value="1"/>
</dbReference>
<dbReference type="Proteomes" id="UP000269689">
    <property type="component" value="Unassembled WGS sequence"/>
</dbReference>
<dbReference type="RefSeq" id="WP_246002168.1">
    <property type="nucleotide sequence ID" value="NZ_RKQK01000001.1"/>
</dbReference>
<feature type="transmembrane region" description="Helical" evidence="5">
    <location>
        <begin position="144"/>
        <end position="167"/>
    </location>
</feature>
<evidence type="ECO:0000313" key="7">
    <source>
        <dbReference type="EMBL" id="RPE71437.1"/>
    </source>
</evidence>
<organism evidence="7 8">
    <name type="scientific">Pacificibacter maritimus</name>
    <dbReference type="NCBI Taxonomy" id="762213"/>
    <lineage>
        <taxon>Bacteria</taxon>
        <taxon>Pseudomonadati</taxon>
        <taxon>Pseudomonadota</taxon>
        <taxon>Alphaproteobacteria</taxon>
        <taxon>Rhodobacterales</taxon>
        <taxon>Roseobacteraceae</taxon>
        <taxon>Pacificibacter</taxon>
    </lineage>
</organism>
<proteinExistence type="predicted"/>
<keyword evidence="3 5" id="KW-1133">Transmembrane helix</keyword>
<evidence type="ECO:0000256" key="4">
    <source>
        <dbReference type="ARBA" id="ARBA00023136"/>
    </source>
</evidence>
<feature type="transmembrane region" description="Helical" evidence="5">
    <location>
        <begin position="114"/>
        <end position="138"/>
    </location>
</feature>
<keyword evidence="2 5" id="KW-0812">Transmembrane</keyword>
<dbReference type="InterPro" id="IPR006977">
    <property type="entry name" value="Yip1_dom"/>
</dbReference>
<evidence type="ECO:0000256" key="2">
    <source>
        <dbReference type="ARBA" id="ARBA00022692"/>
    </source>
</evidence>
<evidence type="ECO:0000256" key="3">
    <source>
        <dbReference type="ARBA" id="ARBA00022989"/>
    </source>
</evidence>
<dbReference type="GO" id="GO:0016020">
    <property type="term" value="C:membrane"/>
    <property type="evidence" value="ECO:0007669"/>
    <property type="project" value="UniProtKB-SubCell"/>
</dbReference>
<evidence type="ECO:0000259" key="6">
    <source>
        <dbReference type="Pfam" id="PF04893"/>
    </source>
</evidence>
<sequence length="173" mass="18550">MGMRKGLGAGVVSDILRSYRAPRAVLRHRIGPAVDEGGALITLVLACGLIFVAQWPRLSREAYEQGKDLDMMVGGALMAWVFIMPLVLYALAALLHVVLRLVGGKQSAYEVRMATFWALLAAAPLWLLYGLCVGFLGVTPAVTAVGFIGFAAYVVFWALGLIEVAFAKGQPDV</sequence>
<keyword evidence="8" id="KW-1185">Reference proteome</keyword>
<feature type="domain" description="Yip1" evidence="6">
    <location>
        <begin position="20"/>
        <end position="164"/>
    </location>
</feature>
<accession>A0A3N4V2W3</accession>
<dbReference type="EMBL" id="RKQK01000001">
    <property type="protein sequence ID" value="RPE71437.1"/>
    <property type="molecule type" value="Genomic_DNA"/>
</dbReference>
<evidence type="ECO:0000313" key="8">
    <source>
        <dbReference type="Proteomes" id="UP000269689"/>
    </source>
</evidence>
<reference evidence="7 8" key="1">
    <citation type="submission" date="2018-11" db="EMBL/GenBank/DDBJ databases">
        <title>Genomic Encyclopedia of Type Strains, Phase IV (KMG-IV): sequencing the most valuable type-strain genomes for metagenomic binning, comparative biology and taxonomic classification.</title>
        <authorList>
            <person name="Goeker M."/>
        </authorList>
    </citation>
    <scope>NUCLEOTIDE SEQUENCE [LARGE SCALE GENOMIC DNA]</scope>
    <source>
        <strain evidence="7 8">DSM 104731</strain>
    </source>
</reference>
<keyword evidence="4 5" id="KW-0472">Membrane</keyword>
<evidence type="ECO:0000256" key="1">
    <source>
        <dbReference type="ARBA" id="ARBA00004141"/>
    </source>
</evidence>
<evidence type="ECO:0000256" key="5">
    <source>
        <dbReference type="SAM" id="Phobius"/>
    </source>
</evidence>
<gene>
    <name evidence="7" type="ORF">EDD53_0555</name>
</gene>
<comment type="caution">
    <text evidence="7">The sequence shown here is derived from an EMBL/GenBank/DDBJ whole genome shotgun (WGS) entry which is preliminary data.</text>
</comment>
<dbReference type="AlphaFoldDB" id="A0A3N4V2W3"/>
<protein>
    <submittedName>
        <fullName evidence="7">Yip1-like protein</fullName>
    </submittedName>
</protein>
<name>A0A3N4V2W3_9RHOB</name>
<feature type="transmembrane region" description="Helical" evidence="5">
    <location>
        <begin position="77"/>
        <end position="102"/>
    </location>
</feature>
<comment type="subcellular location">
    <subcellularLocation>
        <location evidence="1">Membrane</location>
        <topology evidence="1">Multi-pass membrane protein</topology>
    </subcellularLocation>
</comment>